<keyword evidence="4" id="KW-1185">Reference proteome</keyword>
<feature type="region of interest" description="Disordered" evidence="2">
    <location>
        <begin position="1"/>
        <end position="33"/>
    </location>
</feature>
<keyword evidence="1" id="KW-0175">Coiled coil</keyword>
<organism evidence="3 4">
    <name type="scientific">Dactylonectria estremocensis</name>
    <dbReference type="NCBI Taxonomy" id="1079267"/>
    <lineage>
        <taxon>Eukaryota</taxon>
        <taxon>Fungi</taxon>
        <taxon>Dikarya</taxon>
        <taxon>Ascomycota</taxon>
        <taxon>Pezizomycotina</taxon>
        <taxon>Sordariomycetes</taxon>
        <taxon>Hypocreomycetidae</taxon>
        <taxon>Hypocreales</taxon>
        <taxon>Nectriaceae</taxon>
        <taxon>Dactylonectria</taxon>
    </lineage>
</organism>
<sequence>MTTRESSGQRSARHQGRQIHARTSDPQQMSEVPTTIEEECNRLAQEIANIPALARDCLSREVANSHVMRDSNNLNRDLTSQLHRLTRELQHRESAIHHLEAKLEASKAEIQNLRIKEQALRDFILESDPYQGVSDGDVISAFTTIRQWIQKLASNKMLQLDGPPIDLKSSAFTAEEDLFSLWPGCSRSGRVMILRALLFRILADQILMQDFFGIPGLEDNLAQNDDSISDLSTGLSRFERALIHRSVPTDLVVNWRLSTLRGVEAAGMSEGAVGTALAEQLYNLFATIIAEEATQQDRVKLQDGFRGLCSQAYSLRLLMRKSKENYQCLPISTGALLDEVEHLADVYGETDDKPGGRVRVALTLCDGLVKSQPQTDQPLVLEKAQVVITKQ</sequence>
<evidence type="ECO:0000256" key="2">
    <source>
        <dbReference type="SAM" id="MobiDB-lite"/>
    </source>
</evidence>
<evidence type="ECO:0000313" key="4">
    <source>
        <dbReference type="Proteomes" id="UP000717696"/>
    </source>
</evidence>
<protein>
    <submittedName>
        <fullName evidence="3">Uncharacterized protein</fullName>
    </submittedName>
</protein>
<proteinExistence type="predicted"/>
<dbReference type="Proteomes" id="UP000717696">
    <property type="component" value="Unassembled WGS sequence"/>
</dbReference>
<accession>A0A9P9FB54</accession>
<gene>
    <name evidence="3" type="ORF">B0J13DRAFT_520061</name>
</gene>
<dbReference type="OrthoDB" id="5393537at2759"/>
<feature type="compositionally biased region" description="Polar residues" evidence="2">
    <location>
        <begin position="24"/>
        <end position="33"/>
    </location>
</feature>
<comment type="caution">
    <text evidence="3">The sequence shown here is derived from an EMBL/GenBank/DDBJ whole genome shotgun (WGS) entry which is preliminary data.</text>
</comment>
<evidence type="ECO:0000313" key="3">
    <source>
        <dbReference type="EMBL" id="KAH7157317.1"/>
    </source>
</evidence>
<feature type="compositionally biased region" description="Polar residues" evidence="2">
    <location>
        <begin position="1"/>
        <end position="10"/>
    </location>
</feature>
<reference evidence="3" key="1">
    <citation type="journal article" date="2021" name="Nat. Commun.">
        <title>Genetic determinants of endophytism in the Arabidopsis root mycobiome.</title>
        <authorList>
            <person name="Mesny F."/>
            <person name="Miyauchi S."/>
            <person name="Thiergart T."/>
            <person name="Pickel B."/>
            <person name="Atanasova L."/>
            <person name="Karlsson M."/>
            <person name="Huettel B."/>
            <person name="Barry K.W."/>
            <person name="Haridas S."/>
            <person name="Chen C."/>
            <person name="Bauer D."/>
            <person name="Andreopoulos W."/>
            <person name="Pangilinan J."/>
            <person name="LaButti K."/>
            <person name="Riley R."/>
            <person name="Lipzen A."/>
            <person name="Clum A."/>
            <person name="Drula E."/>
            <person name="Henrissat B."/>
            <person name="Kohler A."/>
            <person name="Grigoriev I.V."/>
            <person name="Martin F.M."/>
            <person name="Hacquard S."/>
        </authorList>
    </citation>
    <scope>NUCLEOTIDE SEQUENCE</scope>
    <source>
        <strain evidence="3">MPI-CAGE-AT-0021</strain>
    </source>
</reference>
<name>A0A9P9FB54_9HYPO</name>
<dbReference type="EMBL" id="JAGMUU010000003">
    <property type="protein sequence ID" value="KAH7157317.1"/>
    <property type="molecule type" value="Genomic_DNA"/>
</dbReference>
<dbReference type="AlphaFoldDB" id="A0A9P9FB54"/>
<feature type="compositionally biased region" description="Basic residues" evidence="2">
    <location>
        <begin position="11"/>
        <end position="20"/>
    </location>
</feature>
<evidence type="ECO:0000256" key="1">
    <source>
        <dbReference type="SAM" id="Coils"/>
    </source>
</evidence>
<feature type="coiled-coil region" evidence="1">
    <location>
        <begin position="68"/>
        <end position="116"/>
    </location>
</feature>